<feature type="signal peptide" evidence="2">
    <location>
        <begin position="1"/>
        <end position="24"/>
    </location>
</feature>
<accession>A0A1F6E5D5</accession>
<feature type="transmembrane region" description="Helical" evidence="1">
    <location>
        <begin position="36"/>
        <end position="53"/>
    </location>
</feature>
<dbReference type="InterPro" id="IPR043993">
    <property type="entry name" value="T4SS_pilin"/>
</dbReference>
<feature type="transmembrane region" description="Helical" evidence="1">
    <location>
        <begin position="65"/>
        <end position="89"/>
    </location>
</feature>
<keyword evidence="1" id="KW-0472">Membrane</keyword>
<feature type="transmembrane region" description="Helical" evidence="1">
    <location>
        <begin position="109"/>
        <end position="131"/>
    </location>
</feature>
<dbReference type="Pfam" id="PF18895">
    <property type="entry name" value="T4SS_pilin"/>
    <property type="match status" value="1"/>
</dbReference>
<proteinExistence type="predicted"/>
<protein>
    <recommendedName>
        <fullName evidence="5">DUF4190 domain-containing protein</fullName>
    </recommendedName>
</protein>
<evidence type="ECO:0008006" key="5">
    <source>
        <dbReference type="Google" id="ProtNLM"/>
    </source>
</evidence>
<comment type="caution">
    <text evidence="3">The sequence shown here is derived from an EMBL/GenBank/DDBJ whole genome shotgun (WGS) entry which is preliminary data.</text>
</comment>
<sequence length="148" mass="15962">MGMKNLARLATLAVYTLFPFISVAQTTVVGGVNSEGGWFFGIGSGWGNIAIGCNYNTICQVASQFLYIINYVLVPLLFAVAFIAFLYGVVRAYIFSHGDPEKVKEGHQLILWGIIGFVVMISLWGIVNVVANTFGLAGYSAPPLPTSF</sequence>
<evidence type="ECO:0000256" key="1">
    <source>
        <dbReference type="SAM" id="Phobius"/>
    </source>
</evidence>
<organism evidence="3 4">
    <name type="scientific">Candidatus Kaiserbacteria bacterium RIFCSPHIGHO2_02_FULL_56_30</name>
    <dbReference type="NCBI Taxonomy" id="1798499"/>
    <lineage>
        <taxon>Bacteria</taxon>
        <taxon>Candidatus Kaiseribacteriota</taxon>
    </lineage>
</organism>
<reference evidence="3 4" key="1">
    <citation type="journal article" date="2016" name="Nat. Commun.">
        <title>Thousands of microbial genomes shed light on interconnected biogeochemical processes in an aquifer system.</title>
        <authorList>
            <person name="Anantharaman K."/>
            <person name="Brown C.T."/>
            <person name="Hug L.A."/>
            <person name="Sharon I."/>
            <person name="Castelle C.J."/>
            <person name="Probst A.J."/>
            <person name="Thomas B.C."/>
            <person name="Singh A."/>
            <person name="Wilkins M.J."/>
            <person name="Karaoz U."/>
            <person name="Brodie E.L."/>
            <person name="Williams K.H."/>
            <person name="Hubbard S.S."/>
            <person name="Banfield J.F."/>
        </authorList>
    </citation>
    <scope>NUCLEOTIDE SEQUENCE [LARGE SCALE GENOMIC DNA]</scope>
</reference>
<feature type="chain" id="PRO_5009524070" description="DUF4190 domain-containing protein" evidence="2">
    <location>
        <begin position="25"/>
        <end position="148"/>
    </location>
</feature>
<evidence type="ECO:0000256" key="2">
    <source>
        <dbReference type="SAM" id="SignalP"/>
    </source>
</evidence>
<dbReference type="EMBL" id="MFLM01000001">
    <property type="protein sequence ID" value="OGG68915.1"/>
    <property type="molecule type" value="Genomic_DNA"/>
</dbReference>
<keyword evidence="1" id="KW-0812">Transmembrane</keyword>
<dbReference type="STRING" id="1798499.A3C95_00655"/>
<keyword evidence="1" id="KW-1133">Transmembrane helix</keyword>
<gene>
    <name evidence="3" type="ORF">A3C95_00655</name>
</gene>
<dbReference type="Proteomes" id="UP000177107">
    <property type="component" value="Unassembled WGS sequence"/>
</dbReference>
<evidence type="ECO:0000313" key="3">
    <source>
        <dbReference type="EMBL" id="OGG68915.1"/>
    </source>
</evidence>
<keyword evidence="2" id="KW-0732">Signal</keyword>
<name>A0A1F6E5D5_9BACT</name>
<evidence type="ECO:0000313" key="4">
    <source>
        <dbReference type="Proteomes" id="UP000177107"/>
    </source>
</evidence>
<dbReference type="AlphaFoldDB" id="A0A1F6E5D5"/>